<keyword evidence="2" id="KW-1185">Reference proteome</keyword>
<accession>A0ABZ2UYV8</accession>
<evidence type="ECO:0000313" key="2">
    <source>
        <dbReference type="Proteomes" id="UP001440612"/>
    </source>
</evidence>
<reference evidence="2" key="1">
    <citation type="submission" date="2024-04" db="EMBL/GenBank/DDBJ databases">
        <title>Phylogenomic analyses of a clade within the roseobacter group suggest taxonomic reassignments of species of the genera Aestuariivita, Citreicella, Loktanella, Nautella, Pelagibaca, Ruegeria, Thalassobius, Thiobacimonas and Tropicibacter, and the proposal o.</title>
        <authorList>
            <person name="Jeon C.O."/>
        </authorList>
    </citation>
    <scope>NUCLEOTIDE SEQUENCE [LARGE SCALE GENOMIC DNA]</scope>
    <source>
        <strain evidence="2">BS5-3</strain>
    </source>
</reference>
<name>A0ABZ2UYV8_9RHOB</name>
<proteinExistence type="predicted"/>
<dbReference type="RefSeq" id="WP_341365467.1">
    <property type="nucleotide sequence ID" value="NZ_CP150951.2"/>
</dbReference>
<evidence type="ECO:0008006" key="3">
    <source>
        <dbReference type="Google" id="ProtNLM"/>
    </source>
</evidence>
<sequence length="483" mass="54673">MRVSQFFKLKRNQASLPFIDVDVVDDVRLFLNAKAIRALDTDWGDWCEYLISNFFDHVISSIKAGNSDAALLSLEQLREPRETHLGMSATGASGRGLGKEKARSLWASLKQSQAVKSGLLTDLEDTALLIEGVSVDIISDIITNIIREPLIDFTNQVCEEYGIPIQKQVNSGPLWNPEAKEWVVKFADFPMANDEKLLLVPKSIVRIQGDYDVSNYYRHYILEDLKQKELVAGSALVRTLKTGKNKGTRKVFIKDLQKKYGKEKKVVSIRETLKNPSLLMKYKVENSEPTPPLTHAQLADSQGTARPDWDKMLHAVLDLDVGKKKAYQYEDAIFDLTNALFYPSLTDPEKQTPLHEGLKRVDITYYNYANEGFFSWLGKHYSAPMIFLECKNYGSEIGNPEIDQIAMRFSAKRGQFGIVFCRNVEKQDRLLERCKAAANDGHGYVVVIDDARLVELVDEVKSEGALFRGQYTVLKDEFGKLIL</sequence>
<evidence type="ECO:0000313" key="1">
    <source>
        <dbReference type="EMBL" id="WZC47347.1"/>
    </source>
</evidence>
<dbReference type="EMBL" id="CP150951">
    <property type="protein sequence ID" value="WZC47347.1"/>
    <property type="molecule type" value="Genomic_DNA"/>
</dbReference>
<protein>
    <recommendedName>
        <fullName evidence="3">Restriction endonuclease</fullName>
    </recommendedName>
</protein>
<dbReference type="Proteomes" id="UP001440612">
    <property type="component" value="Chromosome"/>
</dbReference>
<organism evidence="1 2">
    <name type="scientific">Yoonia phaeophyticola</name>
    <dbReference type="NCBI Taxonomy" id="3137369"/>
    <lineage>
        <taxon>Bacteria</taxon>
        <taxon>Pseudomonadati</taxon>
        <taxon>Pseudomonadota</taxon>
        <taxon>Alphaproteobacteria</taxon>
        <taxon>Rhodobacterales</taxon>
        <taxon>Paracoccaceae</taxon>
        <taxon>Yoonia</taxon>
    </lineage>
</organism>
<gene>
    <name evidence="1" type="ORF">AABB29_10375</name>
</gene>